<dbReference type="InterPro" id="IPR026866">
    <property type="entry name" value="CR006_AAA"/>
</dbReference>
<dbReference type="SUPFAM" id="SSF75712">
    <property type="entry name" value="Rad50 coiled-coil Zn hook"/>
    <property type="match status" value="1"/>
</dbReference>
<sequence>MAKGDKIIDFSLTLKNIGKHQLLNFKEGVNSLRIALYAMNGSGKTFISRAFRLAEMQNTAEQNSMIDKVNDIVSFDSNNAKIQLHVKNLKNQDQFDLNVELTRDKFPRFNQKIWYIFHVFNSDYILENIQSRQYEVNGNIDGYIIGKENIDLNDDKAKKIKLEDKEKELKKKISDKIQEGLKELTGLKISPLLKEYKNITFDNIVEDIEQGFDNSLNFSSLANEYKNISSDIEEYKDIENIDCVGIDDVSFLSEIQTKLEKEYSKSDFAEDFLEKMKSKKNFIELGVNNIKEDNSNCPFCEQKLDDKARDLINKYNEFLDAEETKLLKFIERSRSNLDNFSNQIKSDIKKLANIQSDYDRLKFLFKQKELDSLKNIKTEEIELLHNMINAIGLALENKSKDITQVISIKDYIEGIKKYIDTTIEVVQYNNKLIASINSLKNNSKDYVKELKIKICQAKILEIKNIAQEEIEDYKNNIISLKELNENILAKQEKAKKSKKEEFIKTFSMLLDVFFQGKYSFSKSDFCLTLNNAHKLKNKTTKVLSDGEKSIIAFCHYIAESHIKISQADEYKKMFFIIDDPISSMDYHYVYSVSSVIRDLQNYIPSVETVRFLILTHNVDFYNMLIKNKITKDNFILENGKIIKINENKYILPYIEQLKEIYEIFLDKEKPKYHTANSIRNVLESVGRFFYPTNDLHDVMQKLGLMDLYNFVNDGSHGSYANQKPITDTNIKDYCEKLIEVLKEKIPGQIKMIEDENKGKLK</sequence>
<proteinExistence type="predicted"/>
<evidence type="ECO:0000313" key="2">
    <source>
        <dbReference type="EMBL" id="ECK7956744.1"/>
    </source>
</evidence>
<dbReference type="Gene3D" id="1.10.287.510">
    <property type="entry name" value="Helix hairpin bin"/>
    <property type="match status" value="1"/>
</dbReference>
<accession>A0A5Y6RJ94</accession>
<protein>
    <submittedName>
        <fullName evidence="2">AAA family ATPase</fullName>
    </submittedName>
</protein>
<reference evidence="2" key="1">
    <citation type="submission" date="2019-08" db="EMBL/GenBank/DDBJ databases">
        <authorList>
            <person name="Ashton P.M."/>
            <person name="Dallman T."/>
            <person name="Nair S."/>
            <person name="De Pinna E."/>
            <person name="Peters T."/>
            <person name="Grant K."/>
        </authorList>
    </citation>
    <scope>NUCLEOTIDE SEQUENCE</scope>
    <source>
        <strain evidence="2">735927</strain>
    </source>
</reference>
<dbReference type="Gene3D" id="3.40.50.300">
    <property type="entry name" value="P-loop containing nucleotide triphosphate hydrolases"/>
    <property type="match status" value="1"/>
</dbReference>
<gene>
    <name evidence="2" type="ORF">FRR45_07500</name>
</gene>
<comment type="caution">
    <text evidence="2">The sequence shown here is derived from an EMBL/GenBank/DDBJ whole genome shotgun (WGS) entry which is preliminary data.</text>
</comment>
<dbReference type="Pfam" id="PF13166">
    <property type="entry name" value="AAA_13"/>
    <property type="match status" value="1"/>
</dbReference>
<organism evidence="2">
    <name type="scientific">Campylobacter jejuni</name>
    <dbReference type="NCBI Taxonomy" id="197"/>
    <lineage>
        <taxon>Bacteria</taxon>
        <taxon>Pseudomonadati</taxon>
        <taxon>Campylobacterota</taxon>
        <taxon>Epsilonproteobacteria</taxon>
        <taxon>Campylobacterales</taxon>
        <taxon>Campylobacteraceae</taxon>
        <taxon>Campylobacter</taxon>
    </lineage>
</organism>
<dbReference type="EMBL" id="AAJDKJ010000030">
    <property type="protein sequence ID" value="ECK7956744.1"/>
    <property type="molecule type" value="Genomic_DNA"/>
</dbReference>
<dbReference type="InterPro" id="IPR027417">
    <property type="entry name" value="P-loop_NTPase"/>
</dbReference>
<feature type="domain" description="Protein CR006 P-loop" evidence="1">
    <location>
        <begin position="36"/>
        <end position="730"/>
    </location>
</feature>
<dbReference type="SUPFAM" id="SSF52540">
    <property type="entry name" value="P-loop containing nucleoside triphosphate hydrolases"/>
    <property type="match status" value="1"/>
</dbReference>
<name>A0A5Y6RJ94_CAMJU</name>
<dbReference type="RefSeq" id="WP_052796769.1">
    <property type="nucleotide sequence ID" value="NZ_CATQGP010000002.1"/>
</dbReference>
<evidence type="ECO:0000259" key="1">
    <source>
        <dbReference type="Pfam" id="PF13166"/>
    </source>
</evidence>
<dbReference type="AlphaFoldDB" id="A0A5Y6RJ94"/>